<evidence type="ECO:0000256" key="1">
    <source>
        <dbReference type="ARBA" id="ARBA00001946"/>
    </source>
</evidence>
<feature type="domain" description="Nudix hydrolase" evidence="3">
    <location>
        <begin position="14"/>
        <end position="146"/>
    </location>
</feature>
<dbReference type="AlphaFoldDB" id="A0A562J4P0"/>
<comment type="caution">
    <text evidence="4">The sequence shown here is derived from an EMBL/GenBank/DDBJ whole genome shotgun (WGS) entry which is preliminary data.</text>
</comment>
<dbReference type="InterPro" id="IPR000086">
    <property type="entry name" value="NUDIX_hydrolase_dom"/>
</dbReference>
<evidence type="ECO:0000313" key="5">
    <source>
        <dbReference type="Proteomes" id="UP000315343"/>
    </source>
</evidence>
<dbReference type="PROSITE" id="PS51462">
    <property type="entry name" value="NUDIX"/>
    <property type="match status" value="1"/>
</dbReference>
<gene>
    <name evidence="4" type="ORF">LY60_02992</name>
</gene>
<dbReference type="Pfam" id="PF00293">
    <property type="entry name" value="NUDIX"/>
    <property type="match status" value="1"/>
</dbReference>
<keyword evidence="5" id="KW-1185">Reference proteome</keyword>
<comment type="cofactor">
    <cofactor evidence="1">
        <name>Mg(2+)</name>
        <dbReference type="ChEBI" id="CHEBI:18420"/>
    </cofactor>
</comment>
<dbReference type="EMBL" id="VLKH01000010">
    <property type="protein sequence ID" value="TWH78151.1"/>
    <property type="molecule type" value="Genomic_DNA"/>
</dbReference>
<dbReference type="PANTHER" id="PTHR43046">
    <property type="entry name" value="GDP-MANNOSE MANNOSYL HYDROLASE"/>
    <property type="match status" value="1"/>
</dbReference>
<dbReference type="InterPro" id="IPR015797">
    <property type="entry name" value="NUDIX_hydrolase-like_dom_sf"/>
</dbReference>
<protein>
    <submittedName>
        <fullName evidence="4">ADP-ribose pyrophosphatase YjhB (NUDIX family)</fullName>
    </submittedName>
</protein>
<dbReference type="PRINTS" id="PR00502">
    <property type="entry name" value="NUDIXFAMILY"/>
</dbReference>
<dbReference type="Gene3D" id="3.90.79.10">
    <property type="entry name" value="Nucleoside Triphosphate Pyrophosphohydrolase"/>
    <property type="match status" value="1"/>
</dbReference>
<organism evidence="4 5">
    <name type="scientific">Sedimentibacter saalensis</name>
    <dbReference type="NCBI Taxonomy" id="130788"/>
    <lineage>
        <taxon>Bacteria</taxon>
        <taxon>Bacillati</taxon>
        <taxon>Bacillota</taxon>
        <taxon>Tissierellia</taxon>
        <taxon>Sedimentibacter</taxon>
    </lineage>
</organism>
<evidence type="ECO:0000259" key="3">
    <source>
        <dbReference type="PROSITE" id="PS51462"/>
    </source>
</evidence>
<name>A0A562J4P0_9FIRM</name>
<accession>A0A562J4P0</accession>
<evidence type="ECO:0000313" key="4">
    <source>
        <dbReference type="EMBL" id="TWH78151.1"/>
    </source>
</evidence>
<keyword evidence="2" id="KW-0378">Hydrolase</keyword>
<sequence>MDYIKVMRELIGDRPLLLVGTIVIAFKDDMILLQKRADIGVWGYPGGYMEIGETTEESAKREFKEETGLIANDIKLYGAFAGENRHYTYPNGHEVYCTDIVYTCFDFSQSDNAHDDEVTEVKWFPLNNLPKNIASSQKDIIEKFILEYRK</sequence>
<dbReference type="SUPFAM" id="SSF55811">
    <property type="entry name" value="Nudix"/>
    <property type="match status" value="1"/>
</dbReference>
<proteinExistence type="predicted"/>
<dbReference type="OrthoDB" id="9810449at2"/>
<dbReference type="InterPro" id="IPR020476">
    <property type="entry name" value="Nudix_hydrolase"/>
</dbReference>
<dbReference type="CDD" id="cd04677">
    <property type="entry name" value="NUDIX_Hydrolase"/>
    <property type="match status" value="1"/>
</dbReference>
<dbReference type="RefSeq" id="WP_145085431.1">
    <property type="nucleotide sequence ID" value="NZ_VLKH01000010.1"/>
</dbReference>
<dbReference type="PANTHER" id="PTHR43046:SF2">
    <property type="entry name" value="8-OXO-DGTP DIPHOSPHATASE-RELATED"/>
    <property type="match status" value="1"/>
</dbReference>
<reference evidence="4 5" key="1">
    <citation type="submission" date="2019-07" db="EMBL/GenBank/DDBJ databases">
        <title>Genomic Encyclopedia of Type Strains, Phase I: the one thousand microbial genomes (KMG-I) project.</title>
        <authorList>
            <person name="Kyrpides N."/>
        </authorList>
    </citation>
    <scope>NUCLEOTIDE SEQUENCE [LARGE SCALE GENOMIC DNA]</scope>
    <source>
        <strain evidence="4 5">DSM 13558</strain>
    </source>
</reference>
<evidence type="ECO:0000256" key="2">
    <source>
        <dbReference type="ARBA" id="ARBA00022801"/>
    </source>
</evidence>
<dbReference type="GO" id="GO:0016787">
    <property type="term" value="F:hydrolase activity"/>
    <property type="evidence" value="ECO:0007669"/>
    <property type="project" value="UniProtKB-KW"/>
</dbReference>
<dbReference type="Proteomes" id="UP000315343">
    <property type="component" value="Unassembled WGS sequence"/>
</dbReference>